<keyword evidence="2" id="KW-1185">Reference proteome</keyword>
<accession>A0ABW7PU50</accession>
<gene>
    <name evidence="1" type="ORF">ABU178_06080</name>
</gene>
<comment type="caution">
    <text evidence="1">The sequence shown here is derived from an EMBL/GenBank/DDBJ whole genome shotgun (WGS) entry which is preliminary data.</text>
</comment>
<protein>
    <submittedName>
        <fullName evidence="1">Uncharacterized protein</fullName>
    </submittedName>
</protein>
<proteinExistence type="predicted"/>
<dbReference type="EMBL" id="JBGFSN010000004">
    <property type="protein sequence ID" value="MFH8133747.1"/>
    <property type="molecule type" value="Genomic_DNA"/>
</dbReference>
<name>A0ABW7PU50_9GAMM</name>
<sequence>MRDGFPVRFGTSARGIAQHPNDVVNFAPAVMHGAFFVSSRLF</sequence>
<evidence type="ECO:0000313" key="2">
    <source>
        <dbReference type="Proteomes" id="UP001611251"/>
    </source>
</evidence>
<evidence type="ECO:0000313" key="1">
    <source>
        <dbReference type="EMBL" id="MFH8133747.1"/>
    </source>
</evidence>
<reference evidence="1 2" key="1">
    <citation type="submission" date="2024-08" db="EMBL/GenBank/DDBJ databases">
        <title>Pantoea ronii - a newly identified human opportunistic pathogen.</title>
        <authorList>
            <person name="Keidar-Friedman D."/>
            <person name="Sorek N."/>
            <person name="Leshin-Carmel D."/>
            <person name="Tsur A."/>
            <person name="Amsalem M."/>
            <person name="Tolkach D."/>
            <person name="Brosh-Nissimov T."/>
        </authorList>
    </citation>
    <scope>NUCLEOTIDE SEQUENCE [LARGE SCALE GENOMIC DNA]</scope>
    <source>
        <strain evidence="1 2">AA23256</strain>
    </source>
</reference>
<dbReference type="RefSeq" id="WP_397212970.1">
    <property type="nucleotide sequence ID" value="NZ_JBGFSN010000004.1"/>
</dbReference>
<dbReference type="Proteomes" id="UP001611251">
    <property type="component" value="Unassembled WGS sequence"/>
</dbReference>
<organism evidence="1 2">
    <name type="scientific">Pantoea osteomyelitidis</name>
    <dbReference type="NCBI Taxonomy" id="3230026"/>
    <lineage>
        <taxon>Bacteria</taxon>
        <taxon>Pseudomonadati</taxon>
        <taxon>Pseudomonadota</taxon>
        <taxon>Gammaproteobacteria</taxon>
        <taxon>Enterobacterales</taxon>
        <taxon>Erwiniaceae</taxon>
        <taxon>Pantoea</taxon>
    </lineage>
</organism>